<dbReference type="AlphaFoldDB" id="A0A0F9H4M8"/>
<protein>
    <recommendedName>
        <fullName evidence="2">ASCH domain-containing protein</fullName>
    </recommendedName>
</protein>
<dbReference type="EMBL" id="LAZR01016092">
    <property type="protein sequence ID" value="KKM06000.1"/>
    <property type="molecule type" value="Genomic_DNA"/>
</dbReference>
<gene>
    <name evidence="1" type="ORF">LCGC14_1748440</name>
</gene>
<evidence type="ECO:0008006" key="2">
    <source>
        <dbReference type="Google" id="ProtNLM"/>
    </source>
</evidence>
<accession>A0A0F9H4M8</accession>
<comment type="caution">
    <text evidence="1">The sequence shown here is derived from an EMBL/GenBank/DDBJ whole genome shotgun (WGS) entry which is preliminary data.</text>
</comment>
<name>A0A0F9H4M8_9ZZZZ</name>
<organism evidence="1">
    <name type="scientific">marine sediment metagenome</name>
    <dbReference type="NCBI Taxonomy" id="412755"/>
    <lineage>
        <taxon>unclassified sequences</taxon>
        <taxon>metagenomes</taxon>
        <taxon>ecological metagenomes</taxon>
    </lineage>
</organism>
<reference evidence="1" key="1">
    <citation type="journal article" date="2015" name="Nature">
        <title>Complex archaea that bridge the gap between prokaryotes and eukaryotes.</title>
        <authorList>
            <person name="Spang A."/>
            <person name="Saw J.H."/>
            <person name="Jorgensen S.L."/>
            <person name="Zaremba-Niedzwiedzka K."/>
            <person name="Martijn J."/>
            <person name="Lind A.E."/>
            <person name="van Eijk R."/>
            <person name="Schleper C."/>
            <person name="Guy L."/>
            <person name="Ettema T.J."/>
        </authorList>
    </citation>
    <scope>NUCLEOTIDE SEQUENCE</scope>
</reference>
<proteinExistence type="predicted"/>
<evidence type="ECO:0000313" key="1">
    <source>
        <dbReference type="EMBL" id="KKM06000.1"/>
    </source>
</evidence>
<sequence length="150" mass="16758">MGGILTNMDHVAIMKKSWGLLPRILEGAKTIESRWYKTRVAPWDRIQGGDAIYFKDSGAPVTLKGMVTKVLQFEVKRDGEAIDITKRFAGGLGFSRVPDAVLNYISGKRYGILVFFDSVEKVKPFNINKAGFGMMSAWISVDNVNKIKRV</sequence>